<evidence type="ECO:0000313" key="2">
    <source>
        <dbReference type="Proteomes" id="UP001241377"/>
    </source>
</evidence>
<gene>
    <name evidence="1" type="ORF">QFC19_007421</name>
</gene>
<reference evidence="1" key="1">
    <citation type="submission" date="2023-04" db="EMBL/GenBank/DDBJ databases">
        <title>Draft Genome sequencing of Naganishia species isolated from polar environments using Oxford Nanopore Technology.</title>
        <authorList>
            <person name="Leo P."/>
            <person name="Venkateswaran K."/>
        </authorList>
    </citation>
    <scope>NUCLEOTIDE SEQUENCE</scope>
    <source>
        <strain evidence="1">MNA-CCFEE 5261</strain>
    </source>
</reference>
<comment type="caution">
    <text evidence="1">The sequence shown here is derived from an EMBL/GenBank/DDBJ whole genome shotgun (WGS) entry which is preliminary data.</text>
</comment>
<proteinExistence type="predicted"/>
<dbReference type="Proteomes" id="UP001241377">
    <property type="component" value="Unassembled WGS sequence"/>
</dbReference>
<keyword evidence="2" id="KW-1185">Reference proteome</keyword>
<organism evidence="1 2">
    <name type="scientific">Naganishia cerealis</name>
    <dbReference type="NCBI Taxonomy" id="610337"/>
    <lineage>
        <taxon>Eukaryota</taxon>
        <taxon>Fungi</taxon>
        <taxon>Dikarya</taxon>
        <taxon>Basidiomycota</taxon>
        <taxon>Agaricomycotina</taxon>
        <taxon>Tremellomycetes</taxon>
        <taxon>Filobasidiales</taxon>
        <taxon>Filobasidiaceae</taxon>
        <taxon>Naganishia</taxon>
    </lineage>
</organism>
<protein>
    <submittedName>
        <fullName evidence="1">Uncharacterized protein</fullName>
    </submittedName>
</protein>
<evidence type="ECO:0000313" key="1">
    <source>
        <dbReference type="EMBL" id="KAJ9095807.1"/>
    </source>
</evidence>
<dbReference type="EMBL" id="JASBWR010000098">
    <property type="protein sequence ID" value="KAJ9095807.1"/>
    <property type="molecule type" value="Genomic_DNA"/>
</dbReference>
<sequence>MGSTKGKPTDPKLHDEITEEIKQQTNKDGSGKGQMAAWKASKIAKEYEAQGGYVSITSTAFTFLQATKAELCLDLLIYSGYDNESGSKNEPKKGYPAHKSDAKKSAESKHEEADREDNDNADADEDEEEEQDEVPGDDNEEGPDDDAEIEGDEKEQPNVAPKKATKADKPPASKRTKTQDKQEDEENNAEEQDQVRNLSVPEDLLGCGDVKKLIADEDEDEAEFDPEAIDSEGEEVAEDEE</sequence>
<accession>A0ACC2VB59</accession>
<name>A0ACC2VB59_9TREE</name>